<dbReference type="InterPro" id="IPR029055">
    <property type="entry name" value="Ntn_hydrolases_N"/>
</dbReference>
<dbReference type="GO" id="GO:0005524">
    <property type="term" value="F:ATP binding"/>
    <property type="evidence" value="ECO:0007669"/>
    <property type="project" value="UniProtKB-KW"/>
</dbReference>
<evidence type="ECO:0000256" key="4">
    <source>
        <dbReference type="ARBA" id="ARBA00022741"/>
    </source>
</evidence>
<dbReference type="Pfam" id="PF13537">
    <property type="entry name" value="GATase_7"/>
    <property type="match status" value="1"/>
</dbReference>
<evidence type="ECO:0000256" key="5">
    <source>
        <dbReference type="ARBA" id="ARBA00022840"/>
    </source>
</evidence>
<keyword evidence="7 9" id="KW-0315">Glutamine amidotransferase</keyword>
<dbReference type="GO" id="GO:0004066">
    <property type="term" value="F:asparagine synthase (glutamine-hydrolyzing) activity"/>
    <property type="evidence" value="ECO:0007669"/>
    <property type="project" value="UniProtKB-EC"/>
</dbReference>
<sequence length="613" mass="68015">MCGITGWVAFDSDLTTTVPVIEAMTETLSDRGPDAGGIWIRTHVALGHRRLAVIDLPGGTQPMEARAPSGTVALTFSGEVYNFQDLRAELEGRGHRFTTRGDTEVVLRGYLEWGEAVAERLNGMYAFGLWDERHGKLVLIRDRVGVKPLYYHRTSDGVLFGSEPKAILANPRFPRVVDTGGLRELVGFTKAPGWSLWKDMHEVEPGTVVTVSRAGIRHATYWRLETAPHTDDLATTVEKVGELFGDAVRRQTVSDVPQCVLLSGGLDSSAVTALAAAELRMRGEKARTFSVDFAGYEENFRPDELRETPDSPYVREVAAHVGSLHRDIVLDSRTLADPALRRAVVAARDMPIGLGDIDSSMYLLFQAIRAECTVALSGEFADELFGGYAWFHHPAARDADTFPWLAFSNAYTGDRTEMLRPELGRDLDIGTYVADEYRTAVAAIDHLDTEDALERRMRRSSHLHVTRLVRAMLDRKDRMSMAVGLEVRVPFADHRLIEYVYNAPWSMKAEGGREKSLLRGAVAGLLPRVVVERVKSPYPSTQDTGYAEALQRQANDVLAEAGHPLFEIFDAGWVRGAAALAPAAVTGRLRTGLERVLDLYHWFDLYRPELRLG</sequence>
<dbReference type="Gene3D" id="3.60.20.10">
    <property type="entry name" value="Glutamine Phosphoribosylpyrophosphate, subunit 1, domain 1"/>
    <property type="match status" value="1"/>
</dbReference>
<dbReference type="EC" id="6.3.5.4" evidence="3"/>
<dbReference type="Pfam" id="PF00733">
    <property type="entry name" value="Asn_synthase"/>
    <property type="match status" value="1"/>
</dbReference>
<dbReference type="Gene3D" id="3.40.50.620">
    <property type="entry name" value="HUPs"/>
    <property type="match status" value="1"/>
</dbReference>
<reference evidence="13 14" key="1">
    <citation type="journal article" date="2015" name="Genome Announc.">
        <title>Draft Genome Sequence of Norvancomycin-Producing Strain Amycolatopsis orientalis CPCC200066.</title>
        <authorList>
            <person name="Lei X."/>
            <person name="Yuan F."/>
            <person name="Shi Y."/>
            <person name="Li X."/>
            <person name="Wang L."/>
            <person name="Hong B."/>
        </authorList>
    </citation>
    <scope>NUCLEOTIDE SEQUENCE [LARGE SCALE GENOMIC DNA]</scope>
    <source>
        <strain evidence="13 14">B-37</strain>
    </source>
</reference>
<protein>
    <recommendedName>
        <fullName evidence="3">asparagine synthase (glutamine-hydrolyzing)</fullName>
        <ecNumber evidence="3">6.3.5.4</ecNumber>
    </recommendedName>
</protein>
<dbReference type="GO" id="GO:0005829">
    <property type="term" value="C:cytosol"/>
    <property type="evidence" value="ECO:0007669"/>
    <property type="project" value="TreeGrafter"/>
</dbReference>
<dbReference type="PIRSF" id="PIRSF001589">
    <property type="entry name" value="Asn_synthetase_glu-h"/>
    <property type="match status" value="1"/>
</dbReference>
<dbReference type="KEGG" id="aori:SD37_10175"/>
<feature type="binding site" evidence="10">
    <location>
        <position position="291"/>
    </location>
    <ligand>
        <name>ATP</name>
        <dbReference type="ChEBI" id="CHEBI:30616"/>
    </ligand>
</feature>
<evidence type="ECO:0000313" key="13">
    <source>
        <dbReference type="EMBL" id="ANN15972.1"/>
    </source>
</evidence>
<dbReference type="PANTHER" id="PTHR43284:SF1">
    <property type="entry name" value="ASPARAGINE SYNTHETASE"/>
    <property type="match status" value="1"/>
</dbReference>
<keyword evidence="4 10" id="KW-0547">Nucleotide-binding</keyword>
<feature type="active site" description="For GATase activity" evidence="9">
    <location>
        <position position="2"/>
    </location>
</feature>
<evidence type="ECO:0000256" key="7">
    <source>
        <dbReference type="ARBA" id="ARBA00022962"/>
    </source>
</evidence>
<dbReference type="CDD" id="cd00712">
    <property type="entry name" value="AsnB"/>
    <property type="match status" value="1"/>
</dbReference>
<evidence type="ECO:0000313" key="14">
    <source>
        <dbReference type="Proteomes" id="UP000093695"/>
    </source>
</evidence>
<dbReference type="InterPro" id="IPR051786">
    <property type="entry name" value="ASN_synthetase/amidase"/>
</dbReference>
<dbReference type="PROSITE" id="PS51278">
    <property type="entry name" value="GATASE_TYPE_2"/>
    <property type="match status" value="1"/>
</dbReference>
<dbReference type="STRING" id="31958.SD37_10175"/>
<evidence type="ECO:0000256" key="2">
    <source>
        <dbReference type="ARBA" id="ARBA00005752"/>
    </source>
</evidence>
<organism evidence="13 14">
    <name type="scientific">Amycolatopsis orientalis</name>
    <name type="common">Nocardia orientalis</name>
    <dbReference type="NCBI Taxonomy" id="31958"/>
    <lineage>
        <taxon>Bacteria</taxon>
        <taxon>Bacillati</taxon>
        <taxon>Actinomycetota</taxon>
        <taxon>Actinomycetes</taxon>
        <taxon>Pseudonocardiales</taxon>
        <taxon>Pseudonocardiaceae</taxon>
        <taxon>Amycolatopsis</taxon>
    </lineage>
</organism>
<feature type="binding site" evidence="10">
    <location>
        <position position="102"/>
    </location>
    <ligand>
        <name>L-glutamine</name>
        <dbReference type="ChEBI" id="CHEBI:58359"/>
    </ligand>
</feature>
<keyword evidence="14" id="KW-1185">Reference proteome</keyword>
<dbReference type="SUPFAM" id="SSF56235">
    <property type="entry name" value="N-terminal nucleophile aminohydrolases (Ntn hydrolases)"/>
    <property type="match status" value="1"/>
</dbReference>
<accession>A0A193BUS8</accession>
<gene>
    <name evidence="13" type="ORF">SD37_10175</name>
</gene>
<feature type="domain" description="Glutamine amidotransferase type-2" evidence="12">
    <location>
        <begin position="2"/>
        <end position="214"/>
    </location>
</feature>
<keyword evidence="6 9" id="KW-0061">Asparagine biosynthesis</keyword>
<dbReference type="CDD" id="cd01991">
    <property type="entry name" value="Asn_synthase_B_C"/>
    <property type="match status" value="1"/>
</dbReference>
<evidence type="ECO:0000259" key="12">
    <source>
        <dbReference type="PROSITE" id="PS51278"/>
    </source>
</evidence>
<dbReference type="InterPro" id="IPR006426">
    <property type="entry name" value="Asn_synth_AEB"/>
</dbReference>
<evidence type="ECO:0000256" key="1">
    <source>
        <dbReference type="ARBA" id="ARBA00005187"/>
    </source>
</evidence>
<evidence type="ECO:0000256" key="10">
    <source>
        <dbReference type="PIRSR" id="PIRSR001589-2"/>
    </source>
</evidence>
<evidence type="ECO:0000256" key="11">
    <source>
        <dbReference type="PIRSR" id="PIRSR001589-3"/>
    </source>
</evidence>
<comment type="pathway">
    <text evidence="1">Amino-acid biosynthesis; L-asparagine biosynthesis; L-asparagine from L-aspartate (L-Gln route): step 1/1.</text>
</comment>
<dbReference type="InterPro" id="IPR017932">
    <property type="entry name" value="GATase_2_dom"/>
</dbReference>
<keyword evidence="9" id="KW-0028">Amino-acid biosynthesis</keyword>
<comment type="similarity">
    <text evidence="2">Belongs to the asparagine synthetase family.</text>
</comment>
<proteinExistence type="inferred from homology"/>
<feature type="binding site" evidence="10">
    <location>
        <position position="261"/>
    </location>
    <ligand>
        <name>ATP</name>
        <dbReference type="ChEBI" id="CHEBI:30616"/>
    </ligand>
</feature>
<feature type="binding site" evidence="10">
    <location>
        <begin position="377"/>
        <end position="378"/>
    </location>
    <ligand>
        <name>ATP</name>
        <dbReference type="ChEBI" id="CHEBI:30616"/>
    </ligand>
</feature>
<dbReference type="Proteomes" id="UP000093695">
    <property type="component" value="Chromosome"/>
</dbReference>
<evidence type="ECO:0000256" key="3">
    <source>
        <dbReference type="ARBA" id="ARBA00012737"/>
    </source>
</evidence>
<dbReference type="InterPro" id="IPR001962">
    <property type="entry name" value="Asn_synthase"/>
</dbReference>
<dbReference type="GO" id="GO:0006529">
    <property type="term" value="P:asparagine biosynthetic process"/>
    <property type="evidence" value="ECO:0007669"/>
    <property type="project" value="UniProtKB-KW"/>
</dbReference>
<dbReference type="AlphaFoldDB" id="A0A193BUS8"/>
<dbReference type="InterPro" id="IPR033738">
    <property type="entry name" value="AsnB_N"/>
</dbReference>
<dbReference type="NCBIfam" id="TIGR01536">
    <property type="entry name" value="asn_synth_AEB"/>
    <property type="match status" value="1"/>
</dbReference>
<dbReference type="EMBL" id="CP016174">
    <property type="protein sequence ID" value="ANN15972.1"/>
    <property type="molecule type" value="Genomic_DNA"/>
</dbReference>
<evidence type="ECO:0000256" key="6">
    <source>
        <dbReference type="ARBA" id="ARBA00022888"/>
    </source>
</evidence>
<dbReference type="PANTHER" id="PTHR43284">
    <property type="entry name" value="ASPARAGINE SYNTHETASE (GLUTAMINE-HYDROLYZING)"/>
    <property type="match status" value="1"/>
</dbReference>
<dbReference type="InterPro" id="IPR014729">
    <property type="entry name" value="Rossmann-like_a/b/a_fold"/>
</dbReference>
<evidence type="ECO:0000256" key="8">
    <source>
        <dbReference type="ARBA" id="ARBA00048741"/>
    </source>
</evidence>
<dbReference type="RefSeq" id="WP_044850982.1">
    <property type="nucleotide sequence ID" value="NZ_CP016174.1"/>
</dbReference>
<feature type="site" description="Important for beta-aspartyl-AMP intermediate formation" evidence="11">
    <location>
        <position position="379"/>
    </location>
</feature>
<comment type="catalytic activity">
    <reaction evidence="8">
        <text>L-aspartate + L-glutamine + ATP + H2O = L-asparagine + L-glutamate + AMP + diphosphate + H(+)</text>
        <dbReference type="Rhea" id="RHEA:12228"/>
        <dbReference type="ChEBI" id="CHEBI:15377"/>
        <dbReference type="ChEBI" id="CHEBI:15378"/>
        <dbReference type="ChEBI" id="CHEBI:29985"/>
        <dbReference type="ChEBI" id="CHEBI:29991"/>
        <dbReference type="ChEBI" id="CHEBI:30616"/>
        <dbReference type="ChEBI" id="CHEBI:33019"/>
        <dbReference type="ChEBI" id="CHEBI:58048"/>
        <dbReference type="ChEBI" id="CHEBI:58359"/>
        <dbReference type="ChEBI" id="CHEBI:456215"/>
        <dbReference type="EC" id="6.3.5.4"/>
    </reaction>
</comment>
<evidence type="ECO:0000256" key="9">
    <source>
        <dbReference type="PIRSR" id="PIRSR001589-1"/>
    </source>
</evidence>
<name>A0A193BUS8_AMYOR</name>
<dbReference type="SUPFAM" id="SSF52402">
    <property type="entry name" value="Adenine nucleotide alpha hydrolases-like"/>
    <property type="match status" value="1"/>
</dbReference>
<keyword evidence="5 10" id="KW-0067">ATP-binding</keyword>